<dbReference type="AlphaFoldDB" id="A0A7W6HZI6"/>
<dbReference type="Pfam" id="PF02469">
    <property type="entry name" value="Fasciclin"/>
    <property type="match status" value="1"/>
</dbReference>
<feature type="domain" description="FAS1" evidence="1">
    <location>
        <begin position="33"/>
        <end position="211"/>
    </location>
</feature>
<dbReference type="EMBL" id="JACIES010000009">
    <property type="protein sequence ID" value="MBB4027288.1"/>
    <property type="molecule type" value="Genomic_DNA"/>
</dbReference>
<name>A0A7W6HZI6_9BACT</name>
<accession>A0A7W6HZI6</accession>
<sequence>MKQIILLGLLVLSFIGCTKYNQIDTGLAQKKYPGNMYEYLHSDSYNWDSLLVFIDYLGLEDYFTGKKAGYEEITFFGPTNHSIRRKIYEKYTWSATWQKVYLYHSVKEFIEGEGEEYCRQLILSHIVKGKYEVKDIPRGTDDNAESGMIMISVNGSKFRIYSFQEPYEETPEAGPVVLYIRGGKYMDTKIDVASTDIEPTNGIVHSLAYAFTLGQF</sequence>
<dbReference type="GeneID" id="93103033"/>
<organism evidence="2 3">
    <name type="scientific">Butyricimonas faecihominis</name>
    <dbReference type="NCBI Taxonomy" id="1472416"/>
    <lineage>
        <taxon>Bacteria</taxon>
        <taxon>Pseudomonadati</taxon>
        <taxon>Bacteroidota</taxon>
        <taxon>Bacteroidia</taxon>
        <taxon>Bacteroidales</taxon>
        <taxon>Odoribacteraceae</taxon>
        <taxon>Butyricimonas</taxon>
    </lineage>
</organism>
<dbReference type="InterPro" id="IPR036378">
    <property type="entry name" value="FAS1_dom_sf"/>
</dbReference>
<dbReference type="Gene3D" id="2.30.180.10">
    <property type="entry name" value="FAS1 domain"/>
    <property type="match status" value="1"/>
</dbReference>
<dbReference type="PROSITE" id="PS50213">
    <property type="entry name" value="FAS1"/>
    <property type="match status" value="1"/>
</dbReference>
<evidence type="ECO:0000313" key="2">
    <source>
        <dbReference type="EMBL" id="MBB4027288.1"/>
    </source>
</evidence>
<comment type="caution">
    <text evidence="2">The sequence shown here is derived from an EMBL/GenBank/DDBJ whole genome shotgun (WGS) entry which is preliminary data.</text>
</comment>
<reference evidence="2 3" key="1">
    <citation type="submission" date="2020-08" db="EMBL/GenBank/DDBJ databases">
        <title>Genomic Encyclopedia of Type Strains, Phase IV (KMG-IV): sequencing the most valuable type-strain genomes for metagenomic binning, comparative biology and taxonomic classification.</title>
        <authorList>
            <person name="Goeker M."/>
        </authorList>
    </citation>
    <scope>NUCLEOTIDE SEQUENCE [LARGE SCALE GENOMIC DNA]</scope>
    <source>
        <strain evidence="2 3">DSM 105721</strain>
    </source>
</reference>
<evidence type="ECO:0000313" key="3">
    <source>
        <dbReference type="Proteomes" id="UP000546007"/>
    </source>
</evidence>
<gene>
    <name evidence="2" type="ORF">GGR14_003098</name>
</gene>
<protein>
    <submittedName>
        <fullName evidence="2">Putative surface protein with fasciclin (FAS1) repeats</fullName>
    </submittedName>
</protein>
<proteinExistence type="predicted"/>
<dbReference type="Proteomes" id="UP000546007">
    <property type="component" value="Unassembled WGS sequence"/>
</dbReference>
<dbReference type="OrthoDB" id="1099567at2"/>
<keyword evidence="3" id="KW-1185">Reference proteome</keyword>
<evidence type="ECO:0000259" key="1">
    <source>
        <dbReference type="PROSITE" id="PS50213"/>
    </source>
</evidence>
<dbReference type="InterPro" id="IPR000782">
    <property type="entry name" value="FAS1_domain"/>
</dbReference>
<dbReference type="SUPFAM" id="SSF82153">
    <property type="entry name" value="FAS1 domain"/>
    <property type="match status" value="1"/>
</dbReference>
<dbReference type="RefSeq" id="WP_151412073.1">
    <property type="nucleotide sequence ID" value="NZ_AP028155.1"/>
</dbReference>
<dbReference type="PROSITE" id="PS51257">
    <property type="entry name" value="PROKAR_LIPOPROTEIN"/>
    <property type="match status" value="1"/>
</dbReference>